<dbReference type="Pfam" id="PF00989">
    <property type="entry name" value="PAS"/>
    <property type="match status" value="1"/>
</dbReference>
<proteinExistence type="predicted"/>
<reference evidence="5" key="1">
    <citation type="submission" date="2015-07" db="EMBL/GenBank/DDBJ databases">
        <title>Draft genome sequence of Acetobacterium bakii DSM 8293, a potential psychrophilic chemical producer through syngas fermentation.</title>
        <authorList>
            <person name="Song Y."/>
            <person name="Hwang S."/>
            <person name="Cho B.-K."/>
        </authorList>
    </citation>
    <scope>NUCLEOTIDE SEQUENCE [LARGE SCALE GENOMIC DNA]</scope>
    <source>
        <strain evidence="5">DSM 8239</strain>
    </source>
</reference>
<evidence type="ECO:0000259" key="3">
    <source>
        <dbReference type="PROSITE" id="PS50887"/>
    </source>
</evidence>
<dbReference type="RefSeq" id="WP_050739467.1">
    <property type="nucleotide sequence ID" value="NZ_LGYO01000012.1"/>
</dbReference>
<dbReference type="PROSITE" id="PS50887">
    <property type="entry name" value="GGDEF"/>
    <property type="match status" value="1"/>
</dbReference>
<dbReference type="PANTHER" id="PTHR44757:SF2">
    <property type="entry name" value="BIOFILM ARCHITECTURE MAINTENANCE PROTEIN MBAA"/>
    <property type="match status" value="1"/>
</dbReference>
<dbReference type="NCBIfam" id="TIGR00254">
    <property type="entry name" value="GGDEF"/>
    <property type="match status" value="1"/>
</dbReference>
<dbReference type="InterPro" id="IPR000160">
    <property type="entry name" value="GGDEF_dom"/>
</dbReference>
<dbReference type="InterPro" id="IPR000700">
    <property type="entry name" value="PAS-assoc_C"/>
</dbReference>
<dbReference type="InterPro" id="IPR052155">
    <property type="entry name" value="Biofilm_reg_signaling"/>
</dbReference>
<dbReference type="AlphaFoldDB" id="A0A0L6U1T9"/>
<dbReference type="PROSITE" id="PS50112">
    <property type="entry name" value="PAS"/>
    <property type="match status" value="1"/>
</dbReference>
<evidence type="ECO:0000259" key="2">
    <source>
        <dbReference type="PROSITE" id="PS50113"/>
    </source>
</evidence>
<dbReference type="InterPro" id="IPR000014">
    <property type="entry name" value="PAS"/>
</dbReference>
<dbReference type="SMART" id="SM00091">
    <property type="entry name" value="PAS"/>
    <property type="match status" value="1"/>
</dbReference>
<evidence type="ECO:0000259" key="1">
    <source>
        <dbReference type="PROSITE" id="PS50112"/>
    </source>
</evidence>
<comment type="caution">
    <text evidence="4">The sequence shown here is derived from an EMBL/GenBank/DDBJ whole genome shotgun (WGS) entry which is preliminary data.</text>
</comment>
<gene>
    <name evidence="4" type="ORF">AKG39_05985</name>
</gene>
<dbReference type="PANTHER" id="PTHR44757">
    <property type="entry name" value="DIGUANYLATE CYCLASE DGCP"/>
    <property type="match status" value="1"/>
</dbReference>
<dbReference type="SUPFAM" id="SSF55073">
    <property type="entry name" value="Nucleotide cyclase"/>
    <property type="match status" value="1"/>
</dbReference>
<dbReference type="CDD" id="cd01949">
    <property type="entry name" value="GGDEF"/>
    <property type="match status" value="1"/>
</dbReference>
<dbReference type="PROSITE" id="PS50113">
    <property type="entry name" value="PAC"/>
    <property type="match status" value="1"/>
</dbReference>
<organism evidence="4 5">
    <name type="scientific">Acetobacterium bakii</name>
    <dbReference type="NCBI Taxonomy" id="52689"/>
    <lineage>
        <taxon>Bacteria</taxon>
        <taxon>Bacillati</taxon>
        <taxon>Bacillota</taxon>
        <taxon>Clostridia</taxon>
        <taxon>Eubacteriales</taxon>
        <taxon>Eubacteriaceae</taxon>
        <taxon>Acetobacterium</taxon>
    </lineage>
</organism>
<dbReference type="InterPro" id="IPR043128">
    <property type="entry name" value="Rev_trsase/Diguanyl_cyclase"/>
</dbReference>
<feature type="domain" description="PAS" evidence="1">
    <location>
        <begin position="55"/>
        <end position="82"/>
    </location>
</feature>
<dbReference type="NCBIfam" id="TIGR00229">
    <property type="entry name" value="sensory_box"/>
    <property type="match status" value="1"/>
</dbReference>
<dbReference type="EMBL" id="LGYO01000012">
    <property type="protein sequence ID" value="KNZ42474.1"/>
    <property type="molecule type" value="Genomic_DNA"/>
</dbReference>
<evidence type="ECO:0008006" key="6">
    <source>
        <dbReference type="Google" id="ProtNLM"/>
    </source>
</evidence>
<dbReference type="CDD" id="cd00130">
    <property type="entry name" value="PAS"/>
    <property type="match status" value="1"/>
</dbReference>
<evidence type="ECO:0000313" key="5">
    <source>
        <dbReference type="Proteomes" id="UP000036873"/>
    </source>
</evidence>
<dbReference type="Gene3D" id="3.30.70.270">
    <property type="match status" value="1"/>
</dbReference>
<dbReference type="SMART" id="SM00267">
    <property type="entry name" value="GGDEF"/>
    <property type="match status" value="1"/>
</dbReference>
<feature type="domain" description="GGDEF" evidence="3">
    <location>
        <begin position="180"/>
        <end position="298"/>
    </location>
</feature>
<feature type="domain" description="PAC" evidence="2">
    <location>
        <begin position="101"/>
        <end position="151"/>
    </location>
</feature>
<name>A0A0L6U1T9_9FIRM</name>
<dbReference type="InterPro" id="IPR029787">
    <property type="entry name" value="Nucleotide_cyclase"/>
</dbReference>
<dbReference type="Pfam" id="PF00990">
    <property type="entry name" value="GGDEF"/>
    <property type="match status" value="1"/>
</dbReference>
<keyword evidence="5" id="KW-1185">Reference proteome</keyword>
<dbReference type="Gene3D" id="3.30.450.20">
    <property type="entry name" value="PAS domain"/>
    <property type="match status" value="1"/>
</dbReference>
<evidence type="ECO:0000313" key="4">
    <source>
        <dbReference type="EMBL" id="KNZ42474.1"/>
    </source>
</evidence>
<dbReference type="InterPro" id="IPR001610">
    <property type="entry name" value="PAC"/>
</dbReference>
<dbReference type="STRING" id="52689.AKG39_05985"/>
<dbReference type="InterPro" id="IPR013767">
    <property type="entry name" value="PAS_fold"/>
</dbReference>
<protein>
    <recommendedName>
        <fullName evidence="6">Diguanylate cyclase</fullName>
    </recommendedName>
</protein>
<dbReference type="Proteomes" id="UP000036873">
    <property type="component" value="Unassembled WGS sequence"/>
</dbReference>
<dbReference type="SUPFAM" id="SSF55785">
    <property type="entry name" value="PYP-like sensor domain (PAS domain)"/>
    <property type="match status" value="1"/>
</dbReference>
<accession>A0A0L6U1T9</accession>
<dbReference type="OrthoDB" id="185601at2"/>
<dbReference type="SMART" id="SM00086">
    <property type="entry name" value="PAC"/>
    <property type="match status" value="1"/>
</dbReference>
<sequence length="298" mass="34700">MKDEPLRQKSKLKRGQYTLIEQEQEILNDEKYRILFENTFEAYMVIQNQEIKVANPMAQELTGYSVKELLSMSIPDLISPEDNISMIVFYKKRLMDEKEHGKQEFRIVRKDGVMRWVEFNAIKILWNDQPATLNYIIDITDRKKAEKESLVLSYLDELTGVYNKNFYEQELTRLNTENKIAVTLILARVKGLKVTNDTFGYEMGDQLLITTAKIMKNESRAVDRVARIGADEFVLLLQETNSVVAELVVNRMREAIDKTKLDRIILSVSFGWATKNHPDEQLEKLFTEAQKMLYAGNI</sequence>
<dbReference type="InterPro" id="IPR035965">
    <property type="entry name" value="PAS-like_dom_sf"/>
</dbReference>